<name>A0ABQ3U119_STRHY</name>
<evidence type="ECO:0000313" key="3">
    <source>
        <dbReference type="Proteomes" id="UP001054854"/>
    </source>
</evidence>
<evidence type="ECO:0008006" key="4">
    <source>
        <dbReference type="Google" id="ProtNLM"/>
    </source>
</evidence>
<evidence type="ECO:0000313" key="2">
    <source>
        <dbReference type="EMBL" id="GHJ29314.1"/>
    </source>
</evidence>
<dbReference type="RefSeq" id="WP_236257499.1">
    <property type="nucleotide sequence ID" value="NZ_BNEK01000003.1"/>
</dbReference>
<feature type="region of interest" description="Disordered" evidence="1">
    <location>
        <begin position="104"/>
        <end position="129"/>
    </location>
</feature>
<accession>A0ABQ3U119</accession>
<proteinExistence type="predicted"/>
<gene>
    <name evidence="2" type="ORF">TPA0910_37470</name>
</gene>
<comment type="caution">
    <text evidence="2">The sequence shown here is derived from an EMBL/GenBank/DDBJ whole genome shotgun (WGS) entry which is preliminary data.</text>
</comment>
<evidence type="ECO:0000256" key="1">
    <source>
        <dbReference type="SAM" id="MobiDB-lite"/>
    </source>
</evidence>
<dbReference type="EMBL" id="BNEK01000003">
    <property type="protein sequence ID" value="GHJ29314.1"/>
    <property type="molecule type" value="Genomic_DNA"/>
</dbReference>
<reference evidence="2" key="1">
    <citation type="submission" date="2024-05" db="EMBL/GenBank/DDBJ databases">
        <title>Whole genome shotgun sequence of Streptomyces hygroscopicus NBRC 113678.</title>
        <authorList>
            <person name="Komaki H."/>
            <person name="Tamura T."/>
        </authorList>
    </citation>
    <scope>NUCLEOTIDE SEQUENCE</scope>
    <source>
        <strain evidence="2">N11-34</strain>
    </source>
</reference>
<protein>
    <recommendedName>
        <fullName evidence="4">Lipoprotein</fullName>
    </recommendedName>
</protein>
<feature type="compositionally biased region" description="Low complexity" evidence="1">
    <location>
        <begin position="120"/>
        <end position="129"/>
    </location>
</feature>
<keyword evidence="3" id="KW-1185">Reference proteome</keyword>
<dbReference type="Proteomes" id="UP001054854">
    <property type="component" value="Unassembled WGS sequence"/>
</dbReference>
<organism evidence="2 3">
    <name type="scientific">Streptomyces hygroscopicus</name>
    <dbReference type="NCBI Taxonomy" id="1912"/>
    <lineage>
        <taxon>Bacteria</taxon>
        <taxon>Bacillati</taxon>
        <taxon>Actinomycetota</taxon>
        <taxon>Actinomycetes</taxon>
        <taxon>Kitasatosporales</taxon>
        <taxon>Streptomycetaceae</taxon>
        <taxon>Streptomyces</taxon>
        <taxon>Streptomyces violaceusniger group</taxon>
    </lineage>
</organism>
<sequence>MVASLRSARSMVGLTALGPQVAARVLLMLAAGVLTACSYAPGQCPLTLTGAVNLSPRPVRLRAVPRAAPGRPPSPGGVRLRLGYRNVPLVLLLGAGWGVAAGHGGDRRGARGTGRRARRAAGAWRPYGG</sequence>